<feature type="site" description="Transition state stabilizer" evidence="11">
    <location>
        <position position="27"/>
    </location>
</feature>
<comment type="caution">
    <text evidence="16">The sequence shown here is derived from an EMBL/GenBank/DDBJ whole genome shotgun (WGS) entry which is preliminary data.</text>
</comment>
<feature type="binding site" evidence="11">
    <location>
        <position position="155"/>
    </location>
    <ligand>
        <name>Mg(2+)</name>
        <dbReference type="ChEBI" id="CHEBI:18420"/>
    </ligand>
</feature>
<evidence type="ECO:0000259" key="15">
    <source>
        <dbReference type="Pfam" id="PF10509"/>
    </source>
</evidence>
<dbReference type="FunFam" id="3.30.70.890:FF:000001">
    <property type="entry name" value="Galactokinase"/>
    <property type="match status" value="1"/>
</dbReference>
<dbReference type="SUPFAM" id="SSF54211">
    <property type="entry name" value="Ribosomal protein S5 domain 2-like"/>
    <property type="match status" value="1"/>
</dbReference>
<dbReference type="GO" id="GO:0000287">
    <property type="term" value="F:magnesium ion binding"/>
    <property type="evidence" value="ECO:0007669"/>
    <property type="project" value="UniProtKB-UniRule"/>
</dbReference>
<dbReference type="PANTHER" id="PTHR10457:SF7">
    <property type="entry name" value="GALACTOKINASE-RELATED"/>
    <property type="match status" value="1"/>
</dbReference>
<comment type="subcellular location">
    <subcellularLocation>
        <location evidence="11">Cytoplasm</location>
    </subcellularLocation>
</comment>
<dbReference type="InterPro" id="IPR006204">
    <property type="entry name" value="GHMP_kinase_N_dom"/>
</dbReference>
<dbReference type="InterPro" id="IPR036554">
    <property type="entry name" value="GHMP_kinase_C_sf"/>
</dbReference>
<dbReference type="PRINTS" id="PR00959">
    <property type="entry name" value="MEVGALKINASE"/>
</dbReference>
<dbReference type="PROSITE" id="PS00106">
    <property type="entry name" value="GALACTOKINASE"/>
    <property type="match status" value="1"/>
</dbReference>
<dbReference type="Pfam" id="PF00288">
    <property type="entry name" value="GHMP_kinases_N"/>
    <property type="match status" value="1"/>
</dbReference>
<evidence type="ECO:0000256" key="8">
    <source>
        <dbReference type="ARBA" id="ARBA00022842"/>
    </source>
</evidence>
<dbReference type="PROSITE" id="PS00627">
    <property type="entry name" value="GHMP_KINASES_ATP"/>
    <property type="match status" value="1"/>
</dbReference>
<feature type="binding site" evidence="11">
    <location>
        <position position="123"/>
    </location>
    <ligand>
        <name>Mg(2+)</name>
        <dbReference type="ChEBI" id="CHEBI:18420"/>
    </ligand>
</feature>
<feature type="active site" description="Proton acceptor" evidence="11">
    <location>
        <position position="167"/>
    </location>
</feature>
<dbReference type="InterPro" id="IPR006203">
    <property type="entry name" value="GHMP_knse_ATP-bd_CS"/>
</dbReference>
<accession>A0A9D1G8Z6</accession>
<gene>
    <name evidence="11" type="primary">galK</name>
    <name evidence="16" type="ORF">IAD04_01055</name>
</gene>
<keyword evidence="3 11" id="KW-0808">Transferase</keyword>
<keyword evidence="7 11" id="KW-0067">ATP-binding</keyword>
<evidence type="ECO:0000256" key="11">
    <source>
        <dbReference type="HAMAP-Rule" id="MF_00246"/>
    </source>
</evidence>
<evidence type="ECO:0000313" key="16">
    <source>
        <dbReference type="EMBL" id="HIT16953.1"/>
    </source>
</evidence>
<organism evidence="16 17">
    <name type="scientific">Candidatus Caccosoma faecigallinarum</name>
    <dbReference type="NCBI Taxonomy" id="2840720"/>
    <lineage>
        <taxon>Bacteria</taxon>
        <taxon>Bacillati</taxon>
        <taxon>Bacillota</taxon>
        <taxon>Bacillota incertae sedis</taxon>
        <taxon>Candidatus Caccosoma</taxon>
    </lineage>
</organism>
<protein>
    <recommendedName>
        <fullName evidence="11 12">Galactokinase</fullName>
        <ecNumber evidence="11 12">2.7.1.6</ecNumber>
    </recommendedName>
    <alternativeName>
        <fullName evidence="11">Galactose kinase</fullName>
    </alternativeName>
</protein>
<keyword evidence="6 11" id="KW-0418">Kinase</keyword>
<reference evidence="16" key="1">
    <citation type="submission" date="2020-10" db="EMBL/GenBank/DDBJ databases">
        <authorList>
            <person name="Gilroy R."/>
        </authorList>
    </citation>
    <scope>NUCLEOTIDE SEQUENCE</scope>
    <source>
        <strain evidence="16">14508</strain>
    </source>
</reference>
<keyword evidence="4 11" id="KW-0479">Metal-binding</keyword>
<dbReference type="Gene3D" id="3.30.70.890">
    <property type="entry name" value="GHMP kinase, C-terminal domain"/>
    <property type="match status" value="1"/>
</dbReference>
<dbReference type="GO" id="GO:0005524">
    <property type="term" value="F:ATP binding"/>
    <property type="evidence" value="ECO:0007669"/>
    <property type="project" value="UniProtKB-UniRule"/>
</dbReference>
<dbReference type="AlphaFoldDB" id="A0A9D1G8Z6"/>
<dbReference type="FunFam" id="3.30.230.10:FF:000017">
    <property type="entry name" value="Galactokinase"/>
    <property type="match status" value="1"/>
</dbReference>
<evidence type="ECO:0000256" key="2">
    <source>
        <dbReference type="ARBA" id="ARBA00022490"/>
    </source>
</evidence>
<keyword evidence="10 11" id="KW-0119">Carbohydrate metabolism</keyword>
<evidence type="ECO:0000259" key="14">
    <source>
        <dbReference type="Pfam" id="PF08544"/>
    </source>
</evidence>
<name>A0A9D1G8Z6_9FIRM</name>
<comment type="catalytic activity">
    <reaction evidence="11">
        <text>alpha-D-galactose + ATP = alpha-D-galactose 1-phosphate + ADP + H(+)</text>
        <dbReference type="Rhea" id="RHEA:13553"/>
        <dbReference type="ChEBI" id="CHEBI:15378"/>
        <dbReference type="ChEBI" id="CHEBI:28061"/>
        <dbReference type="ChEBI" id="CHEBI:30616"/>
        <dbReference type="ChEBI" id="CHEBI:58336"/>
        <dbReference type="ChEBI" id="CHEBI:456216"/>
        <dbReference type="EC" id="2.7.1.6"/>
    </reaction>
</comment>
<evidence type="ECO:0000256" key="12">
    <source>
        <dbReference type="NCBIfam" id="TIGR00131"/>
    </source>
</evidence>
<keyword evidence="2 11" id="KW-0963">Cytoplasm</keyword>
<evidence type="ECO:0000256" key="4">
    <source>
        <dbReference type="ARBA" id="ARBA00022723"/>
    </source>
</evidence>
<dbReference type="Pfam" id="PF10509">
    <property type="entry name" value="GalKase_gal_bdg"/>
    <property type="match status" value="1"/>
</dbReference>
<reference evidence="16" key="2">
    <citation type="journal article" date="2021" name="PeerJ">
        <title>Extensive microbial diversity within the chicken gut microbiome revealed by metagenomics and culture.</title>
        <authorList>
            <person name="Gilroy R."/>
            <person name="Ravi A."/>
            <person name="Getino M."/>
            <person name="Pursley I."/>
            <person name="Horton D.L."/>
            <person name="Alikhan N.F."/>
            <person name="Baker D."/>
            <person name="Gharbi K."/>
            <person name="Hall N."/>
            <person name="Watson M."/>
            <person name="Adriaenssens E.M."/>
            <person name="Foster-Nyarko E."/>
            <person name="Jarju S."/>
            <person name="Secka A."/>
            <person name="Antonio M."/>
            <person name="Oren A."/>
            <person name="Chaudhuri R.R."/>
            <person name="La Ragione R."/>
            <person name="Hildebrand F."/>
            <person name="Pallen M.J."/>
        </authorList>
    </citation>
    <scope>NUCLEOTIDE SEQUENCE</scope>
    <source>
        <strain evidence="16">14508</strain>
    </source>
</reference>
<feature type="binding site" evidence="11">
    <location>
        <begin position="33"/>
        <end position="36"/>
    </location>
    <ligand>
        <name>substrate</name>
    </ligand>
</feature>
<comment type="similarity">
    <text evidence="1 11">Belongs to the GHMP kinase family. GalK subfamily.</text>
</comment>
<dbReference type="EMBL" id="DVKI01000034">
    <property type="protein sequence ID" value="HIT16953.1"/>
    <property type="molecule type" value="Genomic_DNA"/>
</dbReference>
<dbReference type="PRINTS" id="PR00473">
    <property type="entry name" value="GALCTOKINASE"/>
</dbReference>
<dbReference type="PIRSF" id="PIRSF000530">
    <property type="entry name" value="Galactokinase"/>
    <property type="match status" value="1"/>
</dbReference>
<dbReference type="GO" id="GO:0004335">
    <property type="term" value="F:galactokinase activity"/>
    <property type="evidence" value="ECO:0007669"/>
    <property type="project" value="UniProtKB-UniRule"/>
</dbReference>
<feature type="domain" description="Galactokinase N-terminal" evidence="15">
    <location>
        <begin position="7"/>
        <end position="56"/>
    </location>
</feature>
<dbReference type="GO" id="GO:0005829">
    <property type="term" value="C:cytosol"/>
    <property type="evidence" value="ECO:0007669"/>
    <property type="project" value="TreeGrafter"/>
</dbReference>
<dbReference type="PANTHER" id="PTHR10457">
    <property type="entry name" value="MEVALONATE KINASE/GALACTOKINASE"/>
    <property type="match status" value="1"/>
</dbReference>
<evidence type="ECO:0000256" key="5">
    <source>
        <dbReference type="ARBA" id="ARBA00022741"/>
    </source>
</evidence>
<dbReference type="InterPro" id="IPR014721">
    <property type="entry name" value="Ribsml_uS5_D2-typ_fold_subgr"/>
</dbReference>
<comment type="pathway">
    <text evidence="11">Carbohydrate metabolism; galactose metabolism.</text>
</comment>
<dbReference type="InterPro" id="IPR006206">
    <property type="entry name" value="Mevalonate/galactokinase"/>
</dbReference>
<dbReference type="NCBIfam" id="TIGR00131">
    <property type="entry name" value="gal_kin"/>
    <property type="match status" value="1"/>
</dbReference>
<evidence type="ECO:0000256" key="7">
    <source>
        <dbReference type="ARBA" id="ARBA00022840"/>
    </source>
</evidence>
<dbReference type="HAMAP" id="MF_00246">
    <property type="entry name" value="Galactokinase"/>
    <property type="match status" value="1"/>
</dbReference>
<proteinExistence type="inferred from homology"/>
<feature type="binding site" evidence="11">
    <location>
        <position position="217"/>
    </location>
    <ligand>
        <name>substrate</name>
    </ligand>
</feature>
<dbReference type="InterPro" id="IPR019539">
    <property type="entry name" value="GalKase_N"/>
</dbReference>
<dbReference type="Pfam" id="PF08544">
    <property type="entry name" value="GHMP_kinases_C"/>
    <property type="match status" value="1"/>
</dbReference>
<feature type="binding site" evidence="11">
    <location>
        <position position="67"/>
    </location>
    <ligand>
        <name>ATP</name>
        <dbReference type="ChEBI" id="CHEBI:30616"/>
    </ligand>
</feature>
<feature type="domain" description="GHMP kinase C-terminal" evidence="14">
    <location>
        <begin position="278"/>
        <end position="358"/>
    </location>
</feature>
<dbReference type="InterPro" id="IPR022963">
    <property type="entry name" value="Galactokinase_bac"/>
</dbReference>
<keyword evidence="5 11" id="KW-0547">Nucleotide-binding</keyword>
<feature type="domain" description="GHMP kinase N-terminal" evidence="13">
    <location>
        <begin position="92"/>
        <end position="174"/>
    </location>
</feature>
<evidence type="ECO:0000259" key="13">
    <source>
        <dbReference type="Pfam" id="PF00288"/>
    </source>
</evidence>
<keyword evidence="9 11" id="KW-0299">Galactose metabolism</keyword>
<dbReference type="Proteomes" id="UP000886893">
    <property type="component" value="Unassembled WGS sequence"/>
</dbReference>
<evidence type="ECO:0000256" key="1">
    <source>
        <dbReference type="ARBA" id="ARBA00006566"/>
    </source>
</evidence>
<evidence type="ECO:0000256" key="3">
    <source>
        <dbReference type="ARBA" id="ARBA00022679"/>
    </source>
</evidence>
<dbReference type="GO" id="GO:0006012">
    <property type="term" value="P:galactose metabolic process"/>
    <property type="evidence" value="ECO:0007669"/>
    <property type="project" value="UniProtKB-UniRule"/>
</dbReference>
<keyword evidence="8 11" id="KW-0460">Magnesium</keyword>
<dbReference type="NCBIfam" id="NF003705">
    <property type="entry name" value="PRK05322.1"/>
    <property type="match status" value="1"/>
</dbReference>
<dbReference type="InterPro" id="IPR013750">
    <property type="entry name" value="GHMP_kinase_C_dom"/>
</dbReference>
<dbReference type="InterPro" id="IPR019741">
    <property type="entry name" value="Galactokinase_CS"/>
</dbReference>
<evidence type="ECO:0000256" key="10">
    <source>
        <dbReference type="ARBA" id="ARBA00023277"/>
    </source>
</evidence>
<dbReference type="Gene3D" id="3.30.230.10">
    <property type="match status" value="1"/>
</dbReference>
<evidence type="ECO:0000313" key="17">
    <source>
        <dbReference type="Proteomes" id="UP000886893"/>
    </source>
</evidence>
<dbReference type="EC" id="2.7.1.6" evidence="11 12"/>
<feature type="binding site" evidence="11">
    <location>
        <begin position="117"/>
        <end position="123"/>
    </location>
    <ligand>
        <name>ATP</name>
        <dbReference type="ChEBI" id="CHEBI:30616"/>
    </ligand>
</feature>
<comment type="function">
    <text evidence="11">Catalyzes the transfer of the gamma-phosphate of ATP to D-galactose to form alpha-D-galactose-1-phosphate (Gal-1-P).</text>
</comment>
<dbReference type="InterPro" id="IPR000705">
    <property type="entry name" value="Galactokinase"/>
</dbReference>
<evidence type="ECO:0000256" key="6">
    <source>
        <dbReference type="ARBA" id="ARBA00022777"/>
    </source>
</evidence>
<evidence type="ECO:0000256" key="9">
    <source>
        <dbReference type="ARBA" id="ARBA00023144"/>
    </source>
</evidence>
<dbReference type="SUPFAM" id="SSF55060">
    <property type="entry name" value="GHMP Kinase, C-terminal domain"/>
    <property type="match status" value="1"/>
</dbReference>
<sequence length="381" mass="43177">MLNKVKEEFIRLFGEQSQVRYFFSPGRVNIIGEHIDYNGGYVLPCAIHLGTYFAICKNQTTKVRAYSIQFESQGMIEFDLKDHKKNKKWTDYIKGIIQIFHINFGFDVVIGGNIPHSSGLSSSASFCTGLSFALESLQNNSISRVDLALMCKRVENEFMGVNCGIMDQFIICNGKKDYAILLDCDHLDFQYIPFNLKEYGLVIANTNKSRQLTDSKYNERKQECEEILQILFENGYSLNHLCDIKKDIEKYLALLPQENLKKRFKHVITENLRTIQAAQCLKEGNIEKLGELLTASHLSLENDYEVTGKELDTLVHSFLNQKGCIGARMTGAGFGGCAIALIEKANIELAKEKVKEVYTQTIGYEPSFYEVTIGDGVKEVK</sequence>
<dbReference type="InterPro" id="IPR020568">
    <property type="entry name" value="Ribosomal_Su5_D2-typ_SF"/>
</dbReference>